<sequence>MSQVLKAGARVRYRRGMNTAPEDPEDTEENAAKADPLARLLQCHPETAFDYLEFRRMMAGPAAAFAAERGTPADIEKLGACLRQMEEAHGLDDPSQEAAADAAFHLAIYEASHNEVLIRIMQQFIRMMSEDVFYERTSLYQRRGVRDSFLRQHQAIYHAIAAGNPEAARATADAHLASTMEALREAQRADARLEVALRRQQGAKLVTGKPK</sequence>
<protein>
    <submittedName>
        <fullName evidence="6">GntR family transcriptional regulator</fullName>
    </submittedName>
</protein>
<evidence type="ECO:0000256" key="1">
    <source>
        <dbReference type="ARBA" id="ARBA00022491"/>
    </source>
</evidence>
<evidence type="ECO:0000313" key="6">
    <source>
        <dbReference type="EMBL" id="GEO40602.1"/>
    </source>
</evidence>
<feature type="domain" description="GntR C-terminal" evidence="5">
    <location>
        <begin position="50"/>
        <end position="178"/>
    </location>
</feature>
<dbReference type="Gene3D" id="1.20.120.530">
    <property type="entry name" value="GntR ligand-binding domain-like"/>
    <property type="match status" value="1"/>
</dbReference>
<dbReference type="PANTHER" id="PTHR43537:SF34">
    <property type="entry name" value="PYRUVATE DEHYDROGENASE COMPLEX REPRESSOR"/>
    <property type="match status" value="1"/>
</dbReference>
<organism evidence="6 7">
    <name type="scientific">Skermanella aerolata</name>
    <dbReference type="NCBI Taxonomy" id="393310"/>
    <lineage>
        <taxon>Bacteria</taxon>
        <taxon>Pseudomonadati</taxon>
        <taxon>Pseudomonadota</taxon>
        <taxon>Alphaproteobacteria</taxon>
        <taxon>Rhodospirillales</taxon>
        <taxon>Azospirillaceae</taxon>
        <taxon>Skermanella</taxon>
    </lineage>
</organism>
<dbReference type="AlphaFoldDB" id="A0A512DVW0"/>
<dbReference type="InterPro" id="IPR011711">
    <property type="entry name" value="GntR_C"/>
</dbReference>
<name>A0A512DVW0_9PROT</name>
<evidence type="ECO:0000256" key="3">
    <source>
        <dbReference type="ARBA" id="ARBA00023125"/>
    </source>
</evidence>
<evidence type="ECO:0000259" key="5">
    <source>
        <dbReference type="SMART" id="SM00895"/>
    </source>
</evidence>
<dbReference type="SMART" id="SM00895">
    <property type="entry name" value="FCD"/>
    <property type="match status" value="1"/>
</dbReference>
<dbReference type="Proteomes" id="UP000321523">
    <property type="component" value="Unassembled WGS sequence"/>
</dbReference>
<reference evidence="6 7" key="1">
    <citation type="submission" date="2019-07" db="EMBL/GenBank/DDBJ databases">
        <title>Whole genome shotgun sequence of Skermanella aerolata NBRC 106429.</title>
        <authorList>
            <person name="Hosoyama A."/>
            <person name="Uohara A."/>
            <person name="Ohji S."/>
            <person name="Ichikawa N."/>
        </authorList>
    </citation>
    <scope>NUCLEOTIDE SEQUENCE [LARGE SCALE GENOMIC DNA]</scope>
    <source>
        <strain evidence="6 7">NBRC 106429</strain>
    </source>
</reference>
<evidence type="ECO:0000256" key="4">
    <source>
        <dbReference type="ARBA" id="ARBA00023163"/>
    </source>
</evidence>
<keyword evidence="4" id="KW-0804">Transcription</keyword>
<comment type="caution">
    <text evidence="6">The sequence shown here is derived from an EMBL/GenBank/DDBJ whole genome shotgun (WGS) entry which is preliminary data.</text>
</comment>
<dbReference type="SUPFAM" id="SSF48008">
    <property type="entry name" value="GntR ligand-binding domain-like"/>
    <property type="match status" value="1"/>
</dbReference>
<dbReference type="EMBL" id="BJYZ01000022">
    <property type="protein sequence ID" value="GEO40602.1"/>
    <property type="molecule type" value="Genomic_DNA"/>
</dbReference>
<evidence type="ECO:0000256" key="2">
    <source>
        <dbReference type="ARBA" id="ARBA00023015"/>
    </source>
</evidence>
<gene>
    <name evidence="6" type="ORF">SAE02_47500</name>
</gene>
<dbReference type="Pfam" id="PF07729">
    <property type="entry name" value="FCD"/>
    <property type="match status" value="1"/>
</dbReference>
<dbReference type="InterPro" id="IPR008920">
    <property type="entry name" value="TF_FadR/GntR_C"/>
</dbReference>
<proteinExistence type="predicted"/>
<dbReference type="PANTHER" id="PTHR43537">
    <property type="entry name" value="TRANSCRIPTIONAL REGULATOR, GNTR FAMILY"/>
    <property type="match status" value="1"/>
</dbReference>
<evidence type="ECO:0000313" key="7">
    <source>
        <dbReference type="Proteomes" id="UP000321523"/>
    </source>
</evidence>
<keyword evidence="7" id="KW-1185">Reference proteome</keyword>
<dbReference type="GO" id="GO:0003677">
    <property type="term" value="F:DNA binding"/>
    <property type="evidence" value="ECO:0007669"/>
    <property type="project" value="UniProtKB-KW"/>
</dbReference>
<keyword evidence="2" id="KW-0805">Transcription regulation</keyword>
<keyword evidence="1" id="KW-0678">Repressor</keyword>
<accession>A0A512DVW0</accession>
<keyword evidence="3" id="KW-0238">DNA-binding</keyword>